<dbReference type="Gene3D" id="2.40.10.10">
    <property type="entry name" value="Trypsin-like serine proteases"/>
    <property type="match status" value="2"/>
</dbReference>
<proteinExistence type="predicted"/>
<evidence type="ECO:0000256" key="4">
    <source>
        <dbReference type="ARBA" id="ARBA00023157"/>
    </source>
</evidence>
<evidence type="ECO:0000313" key="6">
    <source>
        <dbReference type="EMBL" id="KAF2892118.1"/>
    </source>
</evidence>
<dbReference type="EMBL" id="VTPC01012779">
    <property type="protein sequence ID" value="KAF2892118.1"/>
    <property type="molecule type" value="Genomic_DNA"/>
</dbReference>
<dbReference type="Pfam" id="PF00089">
    <property type="entry name" value="Trypsin"/>
    <property type="match status" value="1"/>
</dbReference>
<reference evidence="6" key="1">
    <citation type="submission" date="2019-08" db="EMBL/GenBank/DDBJ databases">
        <title>The genome of the North American firefly Photinus pyralis.</title>
        <authorList>
            <consortium name="Photinus pyralis genome working group"/>
            <person name="Fallon T.R."/>
            <person name="Sander Lower S.E."/>
            <person name="Weng J.-K."/>
        </authorList>
    </citation>
    <scope>NUCLEOTIDE SEQUENCE</scope>
    <source>
        <strain evidence="6">TRF0915ILg1</strain>
        <tissue evidence="6">Whole body</tissue>
    </source>
</reference>
<keyword evidence="3" id="KW-0720">Serine protease</keyword>
<dbReference type="GO" id="GO:0004252">
    <property type="term" value="F:serine-type endopeptidase activity"/>
    <property type="evidence" value="ECO:0007669"/>
    <property type="project" value="InterPro"/>
</dbReference>
<dbReference type="PANTHER" id="PTHR24276">
    <property type="entry name" value="POLYSERASE-RELATED"/>
    <property type="match status" value="1"/>
</dbReference>
<accession>A0A8K0CR54</accession>
<dbReference type="GO" id="GO:0006508">
    <property type="term" value="P:proteolysis"/>
    <property type="evidence" value="ECO:0007669"/>
    <property type="project" value="UniProtKB-KW"/>
</dbReference>
<evidence type="ECO:0000256" key="1">
    <source>
        <dbReference type="ARBA" id="ARBA00022670"/>
    </source>
</evidence>
<protein>
    <recommendedName>
        <fullName evidence="5">Peptidase S1 domain-containing protein</fullName>
    </recommendedName>
</protein>
<feature type="non-terminal residue" evidence="6">
    <location>
        <position position="194"/>
    </location>
</feature>
<evidence type="ECO:0000256" key="2">
    <source>
        <dbReference type="ARBA" id="ARBA00022801"/>
    </source>
</evidence>
<gene>
    <name evidence="6" type="ORF">ILUMI_14055</name>
</gene>
<dbReference type="PROSITE" id="PS50240">
    <property type="entry name" value="TRYPSIN_DOM"/>
    <property type="match status" value="1"/>
</dbReference>
<name>A0A8K0CR54_IGNLU</name>
<keyword evidence="4" id="KW-1015">Disulfide bond</keyword>
<dbReference type="Proteomes" id="UP000801492">
    <property type="component" value="Unassembled WGS sequence"/>
</dbReference>
<evidence type="ECO:0000313" key="7">
    <source>
        <dbReference type="Proteomes" id="UP000801492"/>
    </source>
</evidence>
<keyword evidence="2" id="KW-0378">Hydrolase</keyword>
<dbReference type="PANTHER" id="PTHR24276:SF98">
    <property type="entry name" value="FI18310P1-RELATED"/>
    <property type="match status" value="1"/>
</dbReference>
<dbReference type="InterPro" id="IPR009003">
    <property type="entry name" value="Peptidase_S1_PA"/>
</dbReference>
<evidence type="ECO:0000256" key="3">
    <source>
        <dbReference type="ARBA" id="ARBA00022825"/>
    </source>
</evidence>
<keyword evidence="1" id="KW-0645">Protease</keyword>
<feature type="domain" description="Peptidase S1" evidence="5">
    <location>
        <begin position="1"/>
        <end position="194"/>
    </location>
</feature>
<dbReference type="InterPro" id="IPR050430">
    <property type="entry name" value="Peptidase_S1"/>
</dbReference>
<dbReference type="InterPro" id="IPR001254">
    <property type="entry name" value="Trypsin_dom"/>
</dbReference>
<keyword evidence="7" id="KW-1185">Reference proteome</keyword>
<evidence type="ECO:0000259" key="5">
    <source>
        <dbReference type="PROSITE" id="PS50240"/>
    </source>
</evidence>
<dbReference type="SMART" id="SM00020">
    <property type="entry name" value="Tryp_SPc"/>
    <property type="match status" value="1"/>
</dbReference>
<dbReference type="InterPro" id="IPR043504">
    <property type="entry name" value="Peptidase_S1_PA_chymotrypsin"/>
</dbReference>
<sequence>TVCSRNPVKHHCEGSIVGQYWTLTSYDCMDIDIRLVMRVQRLLVRSKTLECTNNNVPHKDHIVVKYLYKETISSGIALLKVQQPFDNFNKVRVLLPLPFQNFPLRTKVTLAGWAHIRYTRKSSRELRYVTLSLVGIDDCDKSEALEDHLLCAKGSKWDDTCQAYLGGAVVSNRIQIGNSVNIIIITNVAKIKID</sequence>
<dbReference type="SUPFAM" id="SSF50494">
    <property type="entry name" value="Trypsin-like serine proteases"/>
    <property type="match status" value="1"/>
</dbReference>
<organism evidence="6 7">
    <name type="scientific">Ignelater luminosus</name>
    <name type="common">Cucubano</name>
    <name type="synonym">Pyrophorus luminosus</name>
    <dbReference type="NCBI Taxonomy" id="2038154"/>
    <lineage>
        <taxon>Eukaryota</taxon>
        <taxon>Metazoa</taxon>
        <taxon>Ecdysozoa</taxon>
        <taxon>Arthropoda</taxon>
        <taxon>Hexapoda</taxon>
        <taxon>Insecta</taxon>
        <taxon>Pterygota</taxon>
        <taxon>Neoptera</taxon>
        <taxon>Endopterygota</taxon>
        <taxon>Coleoptera</taxon>
        <taxon>Polyphaga</taxon>
        <taxon>Elateriformia</taxon>
        <taxon>Elateroidea</taxon>
        <taxon>Elateridae</taxon>
        <taxon>Agrypninae</taxon>
        <taxon>Pyrophorini</taxon>
        <taxon>Ignelater</taxon>
    </lineage>
</organism>
<comment type="caution">
    <text evidence="6">The sequence shown here is derived from an EMBL/GenBank/DDBJ whole genome shotgun (WGS) entry which is preliminary data.</text>
</comment>
<dbReference type="AlphaFoldDB" id="A0A8K0CR54"/>